<keyword evidence="1" id="KW-1133">Transmembrane helix</keyword>
<keyword evidence="1" id="KW-0812">Transmembrane</keyword>
<dbReference type="Proteomes" id="UP000887563">
    <property type="component" value="Unplaced"/>
</dbReference>
<proteinExistence type="predicted"/>
<name>A0A914KWZ4_MELIC</name>
<keyword evidence="2" id="KW-1185">Reference proteome</keyword>
<evidence type="ECO:0000313" key="2">
    <source>
        <dbReference type="Proteomes" id="UP000887563"/>
    </source>
</evidence>
<protein>
    <submittedName>
        <fullName evidence="3">Ovule protein</fullName>
    </submittedName>
</protein>
<accession>A0A914KWZ4</accession>
<evidence type="ECO:0000313" key="3">
    <source>
        <dbReference type="WBParaSite" id="Minc3s00152g06182"/>
    </source>
</evidence>
<dbReference type="AlphaFoldDB" id="A0A914KWZ4"/>
<reference evidence="3" key="1">
    <citation type="submission" date="2022-11" db="UniProtKB">
        <authorList>
            <consortium name="WormBaseParasite"/>
        </authorList>
    </citation>
    <scope>IDENTIFICATION</scope>
</reference>
<sequence length="67" mass="7884">MFCPNPFRLKCFSKRARCKRFVHLHNIMSIIIQIDPFLGFHMFNHCLGQLYSIEDNKNSPSSLSLLQ</sequence>
<feature type="transmembrane region" description="Helical" evidence="1">
    <location>
        <begin position="21"/>
        <end position="43"/>
    </location>
</feature>
<dbReference type="WBParaSite" id="Minc3s00152g06182">
    <property type="protein sequence ID" value="Minc3s00152g06182"/>
    <property type="gene ID" value="Minc3s00152g06182"/>
</dbReference>
<keyword evidence="1" id="KW-0472">Membrane</keyword>
<organism evidence="2 3">
    <name type="scientific">Meloidogyne incognita</name>
    <name type="common">Southern root-knot nematode worm</name>
    <name type="synonym">Oxyuris incognita</name>
    <dbReference type="NCBI Taxonomy" id="6306"/>
    <lineage>
        <taxon>Eukaryota</taxon>
        <taxon>Metazoa</taxon>
        <taxon>Ecdysozoa</taxon>
        <taxon>Nematoda</taxon>
        <taxon>Chromadorea</taxon>
        <taxon>Rhabditida</taxon>
        <taxon>Tylenchina</taxon>
        <taxon>Tylenchomorpha</taxon>
        <taxon>Tylenchoidea</taxon>
        <taxon>Meloidogynidae</taxon>
        <taxon>Meloidogyninae</taxon>
        <taxon>Meloidogyne</taxon>
        <taxon>Meloidogyne incognita group</taxon>
    </lineage>
</organism>
<evidence type="ECO:0000256" key="1">
    <source>
        <dbReference type="SAM" id="Phobius"/>
    </source>
</evidence>